<organism evidence="5 6">
    <name type="scientific">Rhodococcus artemisiae</name>
    <dbReference type="NCBI Taxonomy" id="714159"/>
    <lineage>
        <taxon>Bacteria</taxon>
        <taxon>Bacillati</taxon>
        <taxon>Actinomycetota</taxon>
        <taxon>Actinomycetes</taxon>
        <taxon>Mycobacteriales</taxon>
        <taxon>Nocardiaceae</taxon>
        <taxon>Rhodococcus</taxon>
    </lineage>
</organism>
<sequence length="214" mass="22814">MTTESPGTRRPGRRPGNSGARESILVSARELFASNGFDKTTVRAVAARAGVDPALVHHYFGTKMELFTASIALPVDPRDVLAPVYETPVEELGHALASALIGVWESPHRDAAVAMFRAQIAGGDTGLIRTFLLEVALEPLLGRIDLPEGTGRLRAELVATQMTGVMLVRYVLGFEPLASLPSEQLIEIIAPTVQRYLTGELPDGAGSDHHGTGP</sequence>
<feature type="region of interest" description="Disordered" evidence="3">
    <location>
        <begin position="1"/>
        <end position="20"/>
    </location>
</feature>
<accession>A0ABU7LI12</accession>
<keyword evidence="6" id="KW-1185">Reference proteome</keyword>
<dbReference type="EMBL" id="JAUTXY010000016">
    <property type="protein sequence ID" value="MEE2061198.1"/>
    <property type="molecule type" value="Genomic_DNA"/>
</dbReference>
<dbReference type="Gene3D" id="1.10.357.10">
    <property type="entry name" value="Tetracycline Repressor, domain 2"/>
    <property type="match status" value="1"/>
</dbReference>
<dbReference type="Gene3D" id="1.10.10.60">
    <property type="entry name" value="Homeodomain-like"/>
    <property type="match status" value="1"/>
</dbReference>
<dbReference type="Pfam" id="PF00440">
    <property type="entry name" value="TetR_N"/>
    <property type="match status" value="1"/>
</dbReference>
<evidence type="ECO:0000256" key="2">
    <source>
        <dbReference type="PROSITE-ProRule" id="PRU00335"/>
    </source>
</evidence>
<evidence type="ECO:0000256" key="1">
    <source>
        <dbReference type="ARBA" id="ARBA00023125"/>
    </source>
</evidence>
<dbReference type="InterPro" id="IPR036271">
    <property type="entry name" value="Tet_transcr_reg_TetR-rel_C_sf"/>
</dbReference>
<evidence type="ECO:0000256" key="3">
    <source>
        <dbReference type="SAM" id="MobiDB-lite"/>
    </source>
</evidence>
<keyword evidence="1 2" id="KW-0238">DNA-binding</keyword>
<dbReference type="SUPFAM" id="SSF46689">
    <property type="entry name" value="Homeodomain-like"/>
    <property type="match status" value="1"/>
</dbReference>
<dbReference type="SUPFAM" id="SSF48498">
    <property type="entry name" value="Tetracyclin repressor-like, C-terminal domain"/>
    <property type="match status" value="1"/>
</dbReference>
<dbReference type="InterPro" id="IPR001647">
    <property type="entry name" value="HTH_TetR"/>
</dbReference>
<dbReference type="Pfam" id="PF17920">
    <property type="entry name" value="TetR_C_16"/>
    <property type="match status" value="1"/>
</dbReference>
<name>A0ABU7LI12_9NOCA</name>
<feature type="domain" description="HTH tetR-type" evidence="4">
    <location>
        <begin position="18"/>
        <end position="78"/>
    </location>
</feature>
<comment type="caution">
    <text evidence="5">The sequence shown here is derived from an EMBL/GenBank/DDBJ whole genome shotgun (WGS) entry which is preliminary data.</text>
</comment>
<dbReference type="RefSeq" id="WP_330136365.1">
    <property type="nucleotide sequence ID" value="NZ_JAUTXY010000016.1"/>
</dbReference>
<dbReference type="Proteomes" id="UP001336020">
    <property type="component" value="Unassembled WGS sequence"/>
</dbReference>
<dbReference type="PANTHER" id="PTHR30055">
    <property type="entry name" value="HTH-TYPE TRANSCRIPTIONAL REGULATOR RUTR"/>
    <property type="match status" value="1"/>
</dbReference>
<feature type="DNA-binding region" description="H-T-H motif" evidence="2">
    <location>
        <begin position="41"/>
        <end position="60"/>
    </location>
</feature>
<dbReference type="PANTHER" id="PTHR30055:SF235">
    <property type="entry name" value="TRANSCRIPTIONAL REGULATORY PROTEIN"/>
    <property type="match status" value="1"/>
</dbReference>
<evidence type="ECO:0000259" key="4">
    <source>
        <dbReference type="PROSITE" id="PS50977"/>
    </source>
</evidence>
<gene>
    <name evidence="5" type="ORF">Q7514_27095</name>
</gene>
<dbReference type="InterPro" id="IPR041678">
    <property type="entry name" value="TetR_C_16"/>
</dbReference>
<protein>
    <submittedName>
        <fullName evidence="5">TetR family transcriptional regulator</fullName>
    </submittedName>
</protein>
<dbReference type="PRINTS" id="PR00455">
    <property type="entry name" value="HTHTETR"/>
</dbReference>
<evidence type="ECO:0000313" key="6">
    <source>
        <dbReference type="Proteomes" id="UP001336020"/>
    </source>
</evidence>
<dbReference type="InterPro" id="IPR050109">
    <property type="entry name" value="HTH-type_TetR-like_transc_reg"/>
</dbReference>
<reference evidence="5 6" key="1">
    <citation type="submission" date="2023-07" db="EMBL/GenBank/DDBJ databases">
        <authorList>
            <person name="Girao M."/>
            <person name="Carvalho M.F."/>
        </authorList>
    </citation>
    <scope>NUCLEOTIDE SEQUENCE [LARGE SCALE GENOMIC DNA]</scope>
    <source>
        <strain evidence="5 6">YIM65754</strain>
    </source>
</reference>
<proteinExistence type="predicted"/>
<dbReference type="PROSITE" id="PS50977">
    <property type="entry name" value="HTH_TETR_2"/>
    <property type="match status" value="1"/>
</dbReference>
<dbReference type="InterPro" id="IPR009057">
    <property type="entry name" value="Homeodomain-like_sf"/>
</dbReference>
<evidence type="ECO:0000313" key="5">
    <source>
        <dbReference type="EMBL" id="MEE2061198.1"/>
    </source>
</evidence>